<evidence type="ECO:0000256" key="1">
    <source>
        <dbReference type="SAM" id="Phobius"/>
    </source>
</evidence>
<keyword evidence="1" id="KW-0472">Membrane</keyword>
<feature type="domain" description="Protein FecR C-terminal" evidence="3">
    <location>
        <begin position="298"/>
        <end position="360"/>
    </location>
</feature>
<feature type="transmembrane region" description="Helical" evidence="1">
    <location>
        <begin position="67"/>
        <end position="87"/>
    </location>
</feature>
<sequence>MATNSSDQIRMLFEEQRNGTLSESAAQQLKQLLDSDPLARETWDALQRQTVRESGTGRPPRRLAGQWFAWAATALLLMVAVGSYFIYHTHQHHDSTFPAMTRKFVPVKNAVQLLVPGRASLALTGDSSFQIWQVGQVQLRNDSTGLHYGGPAKGYGLNTLLVPPGADYRITLSDGTQIWLNCASKLRFPFSFPDHKREVYLEGEAWFKVAANPEQPFEVHTPNTSITVLGTAFNVNAYDDERVRVSLVEGVLTVKGASDEVTLKPGIECVYGDYNGFRAAPFDTATIRGWMKGEGYAIRNQKLRDLKPILDRWFAVQVIFDKPEIAHVAVTGPLEKNKLPAFLHEAETSGHVRYYFTGNELHFTQP</sequence>
<dbReference type="Proteomes" id="UP000190367">
    <property type="component" value="Unassembled WGS sequence"/>
</dbReference>
<dbReference type="PANTHER" id="PTHR30273:SF2">
    <property type="entry name" value="PROTEIN FECR"/>
    <property type="match status" value="1"/>
</dbReference>
<dbReference type="STRING" id="634771.SAMN04488128_101756"/>
<dbReference type="PIRSF" id="PIRSF018266">
    <property type="entry name" value="FecR"/>
    <property type="match status" value="1"/>
</dbReference>
<gene>
    <name evidence="4" type="ORF">SAMN04488128_101756</name>
</gene>
<dbReference type="AlphaFoldDB" id="A0A1T4LQJ4"/>
<accession>A0A1T4LQJ4</accession>
<reference evidence="5" key="1">
    <citation type="submission" date="2017-02" db="EMBL/GenBank/DDBJ databases">
        <authorList>
            <person name="Varghese N."/>
            <person name="Submissions S."/>
        </authorList>
    </citation>
    <scope>NUCLEOTIDE SEQUENCE [LARGE SCALE GENOMIC DNA]</scope>
    <source>
        <strain evidence="5">DSM 22224</strain>
    </source>
</reference>
<protein>
    <submittedName>
        <fullName evidence="4">FecR protein</fullName>
    </submittedName>
</protein>
<dbReference type="InterPro" id="IPR006860">
    <property type="entry name" value="FecR"/>
</dbReference>
<dbReference type="InterPro" id="IPR012373">
    <property type="entry name" value="Ferrdict_sens_TM"/>
</dbReference>
<keyword evidence="5" id="KW-1185">Reference proteome</keyword>
<dbReference type="Gene3D" id="2.60.120.1440">
    <property type="match status" value="1"/>
</dbReference>
<keyword evidence="1" id="KW-0812">Transmembrane</keyword>
<name>A0A1T4LQJ4_9BACT</name>
<dbReference type="GO" id="GO:0016989">
    <property type="term" value="F:sigma factor antagonist activity"/>
    <property type="evidence" value="ECO:0007669"/>
    <property type="project" value="TreeGrafter"/>
</dbReference>
<evidence type="ECO:0000313" key="4">
    <source>
        <dbReference type="EMBL" id="SJZ56788.1"/>
    </source>
</evidence>
<dbReference type="RefSeq" id="WP_078667408.1">
    <property type="nucleotide sequence ID" value="NZ_FUWZ01000001.1"/>
</dbReference>
<evidence type="ECO:0000259" key="2">
    <source>
        <dbReference type="Pfam" id="PF04773"/>
    </source>
</evidence>
<organism evidence="4 5">
    <name type="scientific">Chitinophaga eiseniae</name>
    <dbReference type="NCBI Taxonomy" id="634771"/>
    <lineage>
        <taxon>Bacteria</taxon>
        <taxon>Pseudomonadati</taxon>
        <taxon>Bacteroidota</taxon>
        <taxon>Chitinophagia</taxon>
        <taxon>Chitinophagales</taxon>
        <taxon>Chitinophagaceae</taxon>
        <taxon>Chitinophaga</taxon>
    </lineage>
</organism>
<dbReference type="Pfam" id="PF16344">
    <property type="entry name" value="FecR_C"/>
    <property type="match status" value="1"/>
</dbReference>
<dbReference type="OrthoDB" id="643697at2"/>
<dbReference type="Gene3D" id="3.55.50.30">
    <property type="match status" value="1"/>
</dbReference>
<proteinExistence type="predicted"/>
<feature type="domain" description="FecR protein" evidence="2">
    <location>
        <begin position="162"/>
        <end position="251"/>
    </location>
</feature>
<keyword evidence="1" id="KW-1133">Transmembrane helix</keyword>
<evidence type="ECO:0000259" key="3">
    <source>
        <dbReference type="Pfam" id="PF16344"/>
    </source>
</evidence>
<evidence type="ECO:0000313" key="5">
    <source>
        <dbReference type="Proteomes" id="UP000190367"/>
    </source>
</evidence>
<dbReference type="EMBL" id="FUWZ01000001">
    <property type="protein sequence ID" value="SJZ56788.1"/>
    <property type="molecule type" value="Genomic_DNA"/>
</dbReference>
<dbReference type="InterPro" id="IPR032508">
    <property type="entry name" value="FecR_C"/>
</dbReference>
<dbReference type="Pfam" id="PF04773">
    <property type="entry name" value="FecR"/>
    <property type="match status" value="1"/>
</dbReference>
<dbReference type="PANTHER" id="PTHR30273">
    <property type="entry name" value="PERIPLASMIC SIGNAL SENSOR AND SIGMA FACTOR ACTIVATOR FECR-RELATED"/>
    <property type="match status" value="1"/>
</dbReference>